<dbReference type="FunFam" id="3.40.50.2300:FF:000024">
    <property type="entry name" value="Vomeronasal 2, receptor 73"/>
    <property type="match status" value="1"/>
</dbReference>
<dbReference type="PROSITE" id="PS50259">
    <property type="entry name" value="G_PROTEIN_RECEP_F3_4"/>
    <property type="match status" value="1"/>
</dbReference>
<dbReference type="Pfam" id="PF00003">
    <property type="entry name" value="7tm_3"/>
    <property type="match status" value="1"/>
</dbReference>
<dbReference type="STRING" id="56216.A0A1A6GI91"/>
<dbReference type="Gene3D" id="3.40.50.2300">
    <property type="match status" value="2"/>
</dbReference>
<dbReference type="InterPro" id="IPR017978">
    <property type="entry name" value="GPCR_3_C"/>
</dbReference>
<dbReference type="InterPro" id="IPR001828">
    <property type="entry name" value="ANF_lig-bd_rcpt"/>
</dbReference>
<dbReference type="Gene3D" id="2.10.50.30">
    <property type="entry name" value="GPCR, family 3, nine cysteines domain"/>
    <property type="match status" value="1"/>
</dbReference>
<dbReference type="InterPro" id="IPR000068">
    <property type="entry name" value="GPCR_3_Ca_sens_rcpt-rel"/>
</dbReference>
<dbReference type="PANTHER" id="PTHR24061:SF413">
    <property type="entry name" value="VOMERONASAL 2, RECEPTOR 66-RELATED"/>
    <property type="match status" value="1"/>
</dbReference>
<feature type="transmembrane region" description="Helical" evidence="11">
    <location>
        <begin position="563"/>
        <end position="587"/>
    </location>
</feature>
<name>A0A1A6GI91_NEOLE</name>
<gene>
    <name evidence="13" type="ORF">A6R68_05472</name>
</gene>
<protein>
    <recommendedName>
        <fullName evidence="12">G-protein coupled receptors family 3 profile domain-containing protein</fullName>
    </recommendedName>
</protein>
<evidence type="ECO:0000313" key="14">
    <source>
        <dbReference type="Proteomes" id="UP000092124"/>
    </source>
</evidence>
<evidence type="ECO:0000256" key="3">
    <source>
        <dbReference type="ARBA" id="ARBA00022692"/>
    </source>
</evidence>
<dbReference type="InterPro" id="IPR038550">
    <property type="entry name" value="GPCR_3_9-Cys_sf"/>
</dbReference>
<reference evidence="13 14" key="1">
    <citation type="submission" date="2016-06" db="EMBL/GenBank/DDBJ databases">
        <title>The Draft Genome Sequence and Annotation of the Desert Woodrat Neotoma lepida.</title>
        <authorList>
            <person name="Campbell M."/>
            <person name="Oakeson K.F."/>
            <person name="Yandell M."/>
            <person name="Halpert J.R."/>
            <person name="Dearing D."/>
        </authorList>
    </citation>
    <scope>NUCLEOTIDE SEQUENCE [LARGE SCALE GENOMIC DNA]</scope>
    <source>
        <strain evidence="13">417</strain>
        <tissue evidence="13">Liver</tissue>
    </source>
</reference>
<evidence type="ECO:0000256" key="8">
    <source>
        <dbReference type="ARBA" id="ARBA00023170"/>
    </source>
</evidence>
<dbReference type="GO" id="GO:0005886">
    <property type="term" value="C:plasma membrane"/>
    <property type="evidence" value="ECO:0007669"/>
    <property type="project" value="UniProtKB-SubCell"/>
</dbReference>
<keyword evidence="10" id="KW-0807">Transducer</keyword>
<evidence type="ECO:0000256" key="5">
    <source>
        <dbReference type="ARBA" id="ARBA00022989"/>
    </source>
</evidence>
<dbReference type="Pfam" id="PF07562">
    <property type="entry name" value="NCD3G"/>
    <property type="match status" value="1"/>
</dbReference>
<dbReference type="FunFam" id="2.10.50.30:FF:000009">
    <property type="entry name" value="Vomeronasal 2, receptor 66"/>
    <property type="match status" value="1"/>
</dbReference>
<keyword evidence="3 11" id="KW-0812">Transmembrane</keyword>
<dbReference type="InterPro" id="IPR028082">
    <property type="entry name" value="Peripla_BP_I"/>
</dbReference>
<feature type="domain" description="G-protein coupled receptors family 3 profile" evidence="12">
    <location>
        <begin position="493"/>
        <end position="654"/>
    </location>
</feature>
<dbReference type="InterPro" id="IPR011500">
    <property type="entry name" value="GPCR_3_9-Cys_dom"/>
</dbReference>
<keyword evidence="9" id="KW-0325">Glycoprotein</keyword>
<keyword evidence="5 11" id="KW-1133">Transmembrane helix</keyword>
<dbReference type="InterPro" id="IPR004073">
    <property type="entry name" value="GPCR_3_vmron_rcpt_2"/>
</dbReference>
<evidence type="ECO:0000259" key="12">
    <source>
        <dbReference type="PROSITE" id="PS50259"/>
    </source>
</evidence>
<proteinExistence type="predicted"/>
<dbReference type="PRINTS" id="PR01535">
    <property type="entry name" value="VOMERONASL2R"/>
</dbReference>
<evidence type="ECO:0000256" key="7">
    <source>
        <dbReference type="ARBA" id="ARBA00023136"/>
    </source>
</evidence>
<feature type="transmembrane region" description="Helical" evidence="11">
    <location>
        <begin position="530"/>
        <end position="551"/>
    </location>
</feature>
<evidence type="ECO:0000256" key="10">
    <source>
        <dbReference type="ARBA" id="ARBA00023224"/>
    </source>
</evidence>
<comment type="subcellular location">
    <subcellularLocation>
        <location evidence="1">Cell membrane</location>
        <topology evidence="1">Multi-pass membrane protein</topology>
    </subcellularLocation>
</comment>
<evidence type="ECO:0000256" key="2">
    <source>
        <dbReference type="ARBA" id="ARBA00022475"/>
    </source>
</evidence>
<dbReference type="SUPFAM" id="SSF53822">
    <property type="entry name" value="Periplasmic binding protein-like I"/>
    <property type="match status" value="1"/>
</dbReference>
<evidence type="ECO:0000256" key="4">
    <source>
        <dbReference type="ARBA" id="ARBA00022729"/>
    </source>
</evidence>
<dbReference type="PRINTS" id="PR00248">
    <property type="entry name" value="GPCRMGR"/>
</dbReference>
<dbReference type="Pfam" id="PF01094">
    <property type="entry name" value="ANF_receptor"/>
    <property type="match status" value="1"/>
</dbReference>
<accession>A0A1A6GI91</accession>
<comment type="caution">
    <text evidence="13">The sequence shown here is derived from an EMBL/GenBank/DDBJ whole genome shotgun (WGS) entry which is preliminary data.</text>
</comment>
<feature type="transmembrane region" description="Helical" evidence="11">
    <location>
        <begin position="599"/>
        <end position="624"/>
    </location>
</feature>
<dbReference type="EMBL" id="LZPO01087768">
    <property type="protein sequence ID" value="OBS65988.1"/>
    <property type="molecule type" value="Genomic_DNA"/>
</dbReference>
<keyword evidence="4" id="KW-0732">Signal</keyword>
<dbReference type="AlphaFoldDB" id="A0A1A6GI91"/>
<dbReference type="InterPro" id="IPR000337">
    <property type="entry name" value="GPCR_3"/>
</dbReference>
<keyword evidence="14" id="KW-1185">Reference proteome</keyword>
<keyword evidence="6" id="KW-0297">G-protein coupled receptor</keyword>
<feature type="transmembrane region" description="Helical" evidence="11">
    <location>
        <begin position="493"/>
        <end position="518"/>
    </location>
</feature>
<evidence type="ECO:0000256" key="11">
    <source>
        <dbReference type="SAM" id="Phobius"/>
    </source>
</evidence>
<dbReference type="OrthoDB" id="5984008at2759"/>
<keyword evidence="7 11" id="KW-0472">Membrane</keyword>
<evidence type="ECO:0000256" key="1">
    <source>
        <dbReference type="ARBA" id="ARBA00004651"/>
    </source>
</evidence>
<evidence type="ECO:0000313" key="13">
    <source>
        <dbReference type="EMBL" id="OBS65988.1"/>
    </source>
</evidence>
<dbReference type="CDD" id="cd06365">
    <property type="entry name" value="PBP1_pheromone_receptor"/>
    <property type="match status" value="1"/>
</dbReference>
<feature type="non-terminal residue" evidence="13">
    <location>
        <position position="654"/>
    </location>
</feature>
<evidence type="ECO:0000256" key="6">
    <source>
        <dbReference type="ARBA" id="ARBA00023040"/>
    </source>
</evidence>
<dbReference type="GO" id="GO:0004930">
    <property type="term" value="F:G protein-coupled receptor activity"/>
    <property type="evidence" value="ECO:0007669"/>
    <property type="project" value="UniProtKB-KW"/>
</dbReference>
<sequence>MEEINRNPHILPNVSLLVNIKCNPMADKMKSGLSAKRSENFPNYYCKNQRKYLIVLTGPTWELPATLGPHLSMSRTPQLYYGHFQPLLSVHEQFSDLYQMPPKDTSLPLAMVSLVVYFRWNWVGVMISDEDQGMQFLSELREEMQRNIVCLAFVSIITNDEVTYNKIFLKYYKQIMMSSAKVVIVYGDKDSPIYLNFIIWKSVKINRVWISMSQFDRITVFGDFLLDSFHGTLIFSHQISEMSGFKQFMQTVHPSNYSNEISFSRLWWIYFNCSLSSSICKRLKNCSTTSLFEWLFRHEFGMSMSDSSYNLYNAVYAVAHSLHKMLLQQVDLWSQNTGKGLEFDSKQNIQFVNPAGDLVNMNQKAKQDTEYDIFYITDFKQYCGIKMKIGEFSGHFPNDQQLYISDEMIEWATDFRKTPLSICSKACSPGHRKSPQEGKAVCCFDCNPCPDNQISNMTNMNHCVKCPDDQYANTKRTHCLKKVVTFLAYEDPLGMSLAGLALFFSSLTALVLGIFLKHQDTPIVKANNQVLSYVLLISLIFCFLSPLLYIGQPYMATCILQQTTFAIVFTMATSSVLAKTITVVLAFKVTVPDRRMRWLLASGAPNFIIPICTVIQLILCGIWLGTSPPFVDVNVHTEHGHILIVCNKGSVIAF</sequence>
<organism evidence="13 14">
    <name type="scientific">Neotoma lepida</name>
    <name type="common">Desert woodrat</name>
    <dbReference type="NCBI Taxonomy" id="56216"/>
    <lineage>
        <taxon>Eukaryota</taxon>
        <taxon>Metazoa</taxon>
        <taxon>Chordata</taxon>
        <taxon>Craniata</taxon>
        <taxon>Vertebrata</taxon>
        <taxon>Euteleostomi</taxon>
        <taxon>Mammalia</taxon>
        <taxon>Eutheria</taxon>
        <taxon>Euarchontoglires</taxon>
        <taxon>Glires</taxon>
        <taxon>Rodentia</taxon>
        <taxon>Myomorpha</taxon>
        <taxon>Muroidea</taxon>
        <taxon>Cricetidae</taxon>
        <taxon>Neotominae</taxon>
        <taxon>Neotoma</taxon>
    </lineage>
</organism>
<dbReference type="PANTHER" id="PTHR24061">
    <property type="entry name" value="CALCIUM-SENSING RECEPTOR-RELATED"/>
    <property type="match status" value="1"/>
</dbReference>
<keyword evidence="2" id="KW-1003">Cell membrane</keyword>
<evidence type="ECO:0000256" key="9">
    <source>
        <dbReference type="ARBA" id="ARBA00023180"/>
    </source>
</evidence>
<dbReference type="Proteomes" id="UP000092124">
    <property type="component" value="Unassembled WGS sequence"/>
</dbReference>
<keyword evidence="8" id="KW-0675">Receptor</keyword>